<dbReference type="GO" id="GO:0030115">
    <property type="term" value="C:S-layer"/>
    <property type="evidence" value="ECO:0007669"/>
    <property type="project" value="UniProtKB-SubCell"/>
</dbReference>
<feature type="region of interest" description="Disordered" evidence="2">
    <location>
        <begin position="38"/>
        <end position="63"/>
    </location>
</feature>
<name>A0A238WRX0_HALEZ</name>
<keyword evidence="1" id="KW-0732">Signal</keyword>
<dbReference type="Proteomes" id="UP000198297">
    <property type="component" value="Unassembled WGS sequence"/>
</dbReference>
<dbReference type="NCBIfam" id="NF038145">
    <property type="entry name" value="Hvo_1808_fam"/>
    <property type="match status" value="1"/>
</dbReference>
<evidence type="ECO:0000313" key="4">
    <source>
        <dbReference type="Proteomes" id="UP000198297"/>
    </source>
</evidence>
<proteinExistence type="predicted"/>
<evidence type="ECO:0000256" key="1">
    <source>
        <dbReference type="ARBA" id="ARBA00022729"/>
    </source>
</evidence>
<protein>
    <submittedName>
        <fullName evidence="3">PGF-CTERM protein</fullName>
    </submittedName>
</protein>
<dbReference type="RefSeq" id="WP_089308381.1">
    <property type="nucleotide sequence ID" value="NZ_FZNK01000002.1"/>
</dbReference>
<accession>A0A238WRX0</accession>
<evidence type="ECO:0000256" key="2">
    <source>
        <dbReference type="SAM" id="MobiDB-lite"/>
    </source>
</evidence>
<reference evidence="3 4" key="1">
    <citation type="submission" date="2017-06" db="EMBL/GenBank/DDBJ databases">
        <authorList>
            <person name="Kim H.J."/>
            <person name="Triplett B.A."/>
        </authorList>
    </citation>
    <scope>NUCLEOTIDE SEQUENCE [LARGE SCALE GENOMIC DNA]</scope>
    <source>
        <strain evidence="3 4">DSM 19316</strain>
    </source>
</reference>
<feature type="compositionally biased region" description="Low complexity" evidence="2">
    <location>
        <begin position="537"/>
        <end position="548"/>
    </location>
</feature>
<dbReference type="EMBL" id="FZNK01000002">
    <property type="protein sequence ID" value="SNR49285.1"/>
    <property type="molecule type" value="Genomic_DNA"/>
</dbReference>
<sequence length="616" mass="64776">MRRVLSPSTAAAIVAAVAVLCVAFTAGVAAAPDAGAVPAESAGNGPVTSDAVPSASAEECGPGDGTELVGCWNGTHYEESVDFAETDGLNETQLAALTDLTMARVEHVRQRPFREDVPVETVSRSEYLNDTASGNGSEAFRRWNDQVWEALFVVGDDANANSEIDSVFGGAVSGFYSPTADQIVIVVPDGESPDIDPSTLAHELLHAMQDQYHDLTDPRYVGATQDGDLAVDGIVEGEAVHVEERYAARCADNWTCAEPPESGGGGGDVPDFNFGILQTVLQPYGDGALYVRELRDEGGWAAVNETMNDPPASTAEVIHRDPDYEERSVSFEDAATGGWETYADQGVDGAETAGEASMFVMFWYQSAGVRFDGGYEYSVLEPDRSPAENYNVHFRTDAELQTRGLYNYAHPVTEGWAGDELYPYRNGERDGYVWATEWQTEGDAAAFRDAYVRMLTAHGDGDYAEGTVYEIGEESDFPGAYGVERDGTSVTITHAPSPAGVLELRPDADLALPDAGDGADGGDGGSDSGDDGDVSDGTDGADGANGSDDGNESGDRANESDDGNESGDGTDGADRANESDDGNESSDTAGSTPGFGVAATLVSVMAALGLFTRRST</sequence>
<organism evidence="3 4">
    <name type="scientific">Halorubrum ezzemoulense</name>
    <name type="common">Halorubrum chaoviator</name>
    <dbReference type="NCBI Taxonomy" id="337243"/>
    <lineage>
        <taxon>Archaea</taxon>
        <taxon>Methanobacteriati</taxon>
        <taxon>Methanobacteriota</taxon>
        <taxon>Stenosarchaea group</taxon>
        <taxon>Halobacteria</taxon>
        <taxon>Halobacteriales</taxon>
        <taxon>Haloferacaceae</taxon>
        <taxon>Halorubrum</taxon>
    </lineage>
</organism>
<gene>
    <name evidence="3" type="ORF">SAMN06266787_102615</name>
</gene>
<dbReference type="InterPro" id="IPR026371">
    <property type="entry name" value="PGF_CTERM"/>
</dbReference>
<dbReference type="InterPro" id="IPR047792">
    <property type="entry name" value="Hvo_1808-like"/>
</dbReference>
<dbReference type="AlphaFoldDB" id="A0A238WRX0"/>
<dbReference type="NCBIfam" id="TIGR04126">
    <property type="entry name" value="PGF_CTERM"/>
    <property type="match status" value="1"/>
</dbReference>
<feature type="compositionally biased region" description="Gly residues" evidence="2">
    <location>
        <begin position="518"/>
        <end position="527"/>
    </location>
</feature>
<dbReference type="GO" id="GO:0005886">
    <property type="term" value="C:plasma membrane"/>
    <property type="evidence" value="ECO:0007669"/>
    <property type="project" value="UniProtKB-SubCell"/>
</dbReference>
<evidence type="ECO:0000313" key="3">
    <source>
        <dbReference type="EMBL" id="SNR49285.1"/>
    </source>
</evidence>
<feature type="region of interest" description="Disordered" evidence="2">
    <location>
        <begin position="510"/>
        <end position="595"/>
    </location>
</feature>